<reference evidence="1 2" key="1">
    <citation type="journal article" date="2022" name="Hortic Res">
        <title>A haplotype resolved chromosomal level avocado genome allows analysis of novel avocado genes.</title>
        <authorList>
            <person name="Nath O."/>
            <person name="Fletcher S.J."/>
            <person name="Hayward A."/>
            <person name="Shaw L.M."/>
            <person name="Masouleh A.K."/>
            <person name="Furtado A."/>
            <person name="Henry R.J."/>
            <person name="Mitter N."/>
        </authorList>
    </citation>
    <scope>NUCLEOTIDE SEQUENCE [LARGE SCALE GENOMIC DNA]</scope>
    <source>
        <strain evidence="2">cv. Hass</strain>
    </source>
</reference>
<keyword evidence="2" id="KW-1185">Reference proteome</keyword>
<organism evidence="1 2">
    <name type="scientific">Persea americana</name>
    <name type="common">Avocado</name>
    <dbReference type="NCBI Taxonomy" id="3435"/>
    <lineage>
        <taxon>Eukaryota</taxon>
        <taxon>Viridiplantae</taxon>
        <taxon>Streptophyta</taxon>
        <taxon>Embryophyta</taxon>
        <taxon>Tracheophyta</taxon>
        <taxon>Spermatophyta</taxon>
        <taxon>Magnoliopsida</taxon>
        <taxon>Magnoliidae</taxon>
        <taxon>Laurales</taxon>
        <taxon>Lauraceae</taxon>
        <taxon>Persea</taxon>
    </lineage>
</organism>
<proteinExistence type="predicted"/>
<gene>
    <name evidence="1" type="ORF">MRB53_010959</name>
</gene>
<dbReference type="EMBL" id="CM056811">
    <property type="protein sequence ID" value="KAJ8636692.1"/>
    <property type="molecule type" value="Genomic_DNA"/>
</dbReference>
<evidence type="ECO:0000313" key="2">
    <source>
        <dbReference type="Proteomes" id="UP001234297"/>
    </source>
</evidence>
<name>A0ACC2LU89_PERAE</name>
<accession>A0ACC2LU89</accession>
<dbReference type="Proteomes" id="UP001234297">
    <property type="component" value="Chromosome 3"/>
</dbReference>
<sequence length="354" mass="39608">MDEIGVGLTDKTRVLAQKDSYPPCDLLSEQRGFRESELLGIGGFGRVYKGILPTSKNEIAVKRVSHESKQGTREFIAEIVSLGRLRHRNLVKLCGYCRLKGELLLVYDYMPNGSLDKFLFNEDRTLGWAQRFQIVKGVASGLLYLHEEWEQVVVHRDIKAGNVLLDSELNGRLGDFGLSRMYDHGTDPHTTHLVGTPGYLAPELARTGKGTTATDTFAFGVFLLEVACGKRPINQHQSGEELMLVDWVSECWKRAEILEAKDPKLGSDYAIEEMELVLKLGLLCSHPKPVARPIMRQVVQMLDGDFSLPELSLQCFDISVLAVMQMEYTDDIFMSYRTSGHSSSVTESFLSGGR</sequence>
<protein>
    <submittedName>
        <fullName evidence="1">Uncharacterized protein</fullName>
    </submittedName>
</protein>
<comment type="caution">
    <text evidence="1">The sequence shown here is derived from an EMBL/GenBank/DDBJ whole genome shotgun (WGS) entry which is preliminary data.</text>
</comment>
<evidence type="ECO:0000313" key="1">
    <source>
        <dbReference type="EMBL" id="KAJ8636692.1"/>
    </source>
</evidence>